<dbReference type="RefSeq" id="WP_379678675.1">
    <property type="nucleotide sequence ID" value="NZ_JBHLWP010000009.1"/>
</dbReference>
<dbReference type="InterPro" id="IPR012675">
    <property type="entry name" value="Beta-grasp_dom_sf"/>
</dbReference>
<keyword evidence="1" id="KW-0547">Nucleotide-binding</keyword>
<name>A0ABV6FE92_9BURK</name>
<evidence type="ECO:0000256" key="1">
    <source>
        <dbReference type="ARBA" id="ARBA00022741"/>
    </source>
</evidence>
<gene>
    <name evidence="4" type="primary">moaD</name>
    <name evidence="4" type="ORF">ACFFJK_08075</name>
</gene>
<dbReference type="NCBIfam" id="TIGR01682">
    <property type="entry name" value="moaD"/>
    <property type="match status" value="1"/>
</dbReference>
<keyword evidence="5" id="KW-1185">Reference proteome</keyword>
<comment type="similarity">
    <text evidence="2">Belongs to the MoaD family.</text>
</comment>
<comment type="caution">
    <text evidence="4">The sequence shown here is derived from an EMBL/GenBank/DDBJ whole genome shotgun (WGS) entry which is preliminary data.</text>
</comment>
<accession>A0ABV6FE92</accession>
<dbReference type="Proteomes" id="UP001589773">
    <property type="component" value="Unassembled WGS sequence"/>
</dbReference>
<protein>
    <recommendedName>
        <fullName evidence="3">Molybdopterin synthase sulfur carrier subunit</fullName>
    </recommendedName>
</protein>
<evidence type="ECO:0000313" key="4">
    <source>
        <dbReference type="EMBL" id="MFC0251844.1"/>
    </source>
</evidence>
<dbReference type="InterPro" id="IPR044672">
    <property type="entry name" value="MOCS2A"/>
</dbReference>
<sequence length="85" mass="8773">MKITLKYFASVREAVGTGQEPFELPEGVATVGTVRDALVARGGSWAEALGQGRAVRMACNQVMCGPDTAVTDGAEVAFFPPVTGG</sequence>
<dbReference type="CDD" id="cd00754">
    <property type="entry name" value="Ubl_MoaD"/>
    <property type="match status" value="1"/>
</dbReference>
<reference evidence="4 5" key="1">
    <citation type="submission" date="2024-09" db="EMBL/GenBank/DDBJ databases">
        <authorList>
            <person name="Sun Q."/>
            <person name="Mori K."/>
        </authorList>
    </citation>
    <scope>NUCLEOTIDE SEQUENCE [LARGE SCALE GENOMIC DNA]</scope>
    <source>
        <strain evidence="4 5">CCM 7792</strain>
    </source>
</reference>
<evidence type="ECO:0000256" key="2">
    <source>
        <dbReference type="ARBA" id="ARBA00024200"/>
    </source>
</evidence>
<dbReference type="InterPro" id="IPR016155">
    <property type="entry name" value="Mopterin_synth/thiamin_S_b"/>
</dbReference>
<dbReference type="Gene3D" id="3.10.20.30">
    <property type="match status" value="1"/>
</dbReference>
<dbReference type="PANTHER" id="PTHR33359">
    <property type="entry name" value="MOLYBDOPTERIN SYNTHASE SULFUR CARRIER SUBUNIT"/>
    <property type="match status" value="1"/>
</dbReference>
<organism evidence="4 5">
    <name type="scientific">Massilia consociata</name>
    <dbReference type="NCBI Taxonomy" id="760117"/>
    <lineage>
        <taxon>Bacteria</taxon>
        <taxon>Pseudomonadati</taxon>
        <taxon>Pseudomonadota</taxon>
        <taxon>Betaproteobacteria</taxon>
        <taxon>Burkholderiales</taxon>
        <taxon>Oxalobacteraceae</taxon>
        <taxon>Telluria group</taxon>
        <taxon>Massilia</taxon>
    </lineage>
</organism>
<dbReference type="InterPro" id="IPR003749">
    <property type="entry name" value="ThiS/MoaD-like"/>
</dbReference>
<evidence type="ECO:0000256" key="3">
    <source>
        <dbReference type="ARBA" id="ARBA00024247"/>
    </source>
</evidence>
<dbReference type="PANTHER" id="PTHR33359:SF1">
    <property type="entry name" value="MOLYBDOPTERIN SYNTHASE SULFUR CARRIER SUBUNIT"/>
    <property type="match status" value="1"/>
</dbReference>
<dbReference type="SUPFAM" id="SSF54285">
    <property type="entry name" value="MoaD/ThiS"/>
    <property type="match status" value="1"/>
</dbReference>
<evidence type="ECO:0000313" key="5">
    <source>
        <dbReference type="Proteomes" id="UP001589773"/>
    </source>
</evidence>
<proteinExistence type="inferred from homology"/>
<dbReference type="EMBL" id="JBHLWP010000009">
    <property type="protein sequence ID" value="MFC0251844.1"/>
    <property type="molecule type" value="Genomic_DNA"/>
</dbReference>
<dbReference type="Pfam" id="PF02597">
    <property type="entry name" value="ThiS"/>
    <property type="match status" value="1"/>
</dbReference>